<accession>A0AAD2DP17</accession>
<proteinExistence type="predicted"/>
<dbReference type="EMBL" id="OU503039">
    <property type="protein sequence ID" value="CAI9759178.1"/>
    <property type="molecule type" value="Genomic_DNA"/>
</dbReference>
<dbReference type="AlphaFoldDB" id="A0AAD2DP17"/>
<keyword evidence="2" id="KW-1185">Reference proteome</keyword>
<dbReference type="Proteomes" id="UP000834106">
    <property type="component" value="Chromosome 4"/>
</dbReference>
<dbReference type="SUPFAM" id="SSF47473">
    <property type="entry name" value="EF-hand"/>
    <property type="match status" value="1"/>
</dbReference>
<gene>
    <name evidence="1" type="ORF">FPE_LOCUS6608</name>
</gene>
<organism evidence="1 2">
    <name type="scientific">Fraxinus pennsylvanica</name>
    <dbReference type="NCBI Taxonomy" id="56036"/>
    <lineage>
        <taxon>Eukaryota</taxon>
        <taxon>Viridiplantae</taxon>
        <taxon>Streptophyta</taxon>
        <taxon>Embryophyta</taxon>
        <taxon>Tracheophyta</taxon>
        <taxon>Spermatophyta</taxon>
        <taxon>Magnoliopsida</taxon>
        <taxon>eudicotyledons</taxon>
        <taxon>Gunneridae</taxon>
        <taxon>Pentapetalae</taxon>
        <taxon>asterids</taxon>
        <taxon>lamiids</taxon>
        <taxon>Lamiales</taxon>
        <taxon>Oleaceae</taxon>
        <taxon>Oleeae</taxon>
        <taxon>Fraxinus</taxon>
    </lineage>
</organism>
<evidence type="ECO:0000313" key="1">
    <source>
        <dbReference type="EMBL" id="CAI9759178.1"/>
    </source>
</evidence>
<reference evidence="1" key="1">
    <citation type="submission" date="2023-05" db="EMBL/GenBank/DDBJ databases">
        <authorList>
            <person name="Huff M."/>
        </authorList>
    </citation>
    <scope>NUCLEOTIDE SEQUENCE</scope>
</reference>
<name>A0AAD2DP17_9LAMI</name>
<evidence type="ECO:0000313" key="2">
    <source>
        <dbReference type="Proteomes" id="UP000834106"/>
    </source>
</evidence>
<protein>
    <submittedName>
        <fullName evidence="1">Uncharacterized protein</fullName>
    </submittedName>
</protein>
<sequence length="127" mass="14358">MQSSFIELSHILIGGGGFISVEGFHQVLKETNINLPSEKLEHLCGTGFIVWSEFWQVLLDLDKSLGGIKDSSGLMGKKVFDLYNFNGIRMKYLNLSLLNMHHWLTALELARIVLFTIGKGMRQVLFD</sequence>
<dbReference type="InterPro" id="IPR011992">
    <property type="entry name" value="EF-hand-dom_pair"/>
</dbReference>